<evidence type="ECO:0000256" key="1">
    <source>
        <dbReference type="ARBA" id="ARBA00007637"/>
    </source>
</evidence>
<keyword evidence="4" id="KW-1185">Reference proteome</keyword>
<evidence type="ECO:0000313" key="3">
    <source>
        <dbReference type="EMBL" id="QJD85251.1"/>
    </source>
</evidence>
<dbReference type="Pfam" id="PF01370">
    <property type="entry name" value="Epimerase"/>
    <property type="match status" value="1"/>
</dbReference>
<comment type="similarity">
    <text evidence="1">Belongs to the NAD(P)-dependent epimerase/dehydratase family.</text>
</comment>
<protein>
    <submittedName>
        <fullName evidence="3">NAD-dependent epimerase/dehydratase family protein</fullName>
    </submittedName>
</protein>
<dbReference type="Gene3D" id="3.90.25.10">
    <property type="entry name" value="UDP-galactose 4-epimerase, domain 1"/>
    <property type="match status" value="1"/>
</dbReference>
<proteinExistence type="inferred from homology"/>
<dbReference type="EMBL" id="CP051680">
    <property type="protein sequence ID" value="QJD85251.1"/>
    <property type="molecule type" value="Genomic_DNA"/>
</dbReference>
<feature type="domain" description="NAD-dependent epimerase/dehydratase" evidence="2">
    <location>
        <begin position="3"/>
        <end position="233"/>
    </location>
</feature>
<name>A0A7Z2ZMD4_9BACL</name>
<reference evidence="3 4" key="1">
    <citation type="submission" date="2020-04" db="EMBL/GenBank/DDBJ databases">
        <title>Genome sequencing of novel species.</title>
        <authorList>
            <person name="Heo J."/>
            <person name="Kim S.-J."/>
            <person name="Kim J.-S."/>
            <person name="Hong S.-B."/>
            <person name="Kwon S.-W."/>
        </authorList>
    </citation>
    <scope>NUCLEOTIDE SEQUENCE [LARGE SCALE GENOMIC DNA]</scope>
    <source>
        <strain evidence="3 4">MFER-1</strain>
    </source>
</reference>
<dbReference type="AlphaFoldDB" id="A0A7Z2ZMD4"/>
<dbReference type="InterPro" id="IPR036291">
    <property type="entry name" value="NAD(P)-bd_dom_sf"/>
</dbReference>
<sequence>MNVLVTGGAGFIASNLVDSLLYEGYRVTVVDNLTKGDSSHVSAKASFYQANILDNKLDRIFSDTCPEVVFHFAAQVDVQTSMNRPEHDAMSNIIGTINVLQCCIKYGVKKIIYASTAAVYGVPSFIPLSEEHPKNPISFYGASKYAPERYIELFSELHGLDYTILRYANAYGMRQDPSGEGGVVSIFLSKLLKGKPIVIFGDGEHTRDFVYVKDIVAANLAAISEGRNQIYNVSCNRQTSINQLLRLICKLTGRSFEPMYSPARKGEIIHSCLNNTKAVLELGWKPQYDLEHGLQETINYYRENLINT</sequence>
<evidence type="ECO:0000313" key="4">
    <source>
        <dbReference type="Proteomes" id="UP000502248"/>
    </source>
</evidence>
<evidence type="ECO:0000259" key="2">
    <source>
        <dbReference type="Pfam" id="PF01370"/>
    </source>
</evidence>
<dbReference type="SUPFAM" id="SSF51735">
    <property type="entry name" value="NAD(P)-binding Rossmann-fold domains"/>
    <property type="match status" value="1"/>
</dbReference>
<dbReference type="PANTHER" id="PTHR43000">
    <property type="entry name" value="DTDP-D-GLUCOSE 4,6-DEHYDRATASE-RELATED"/>
    <property type="match status" value="1"/>
</dbReference>
<dbReference type="KEGG" id="cheb:HH215_20115"/>
<dbReference type="Proteomes" id="UP000502248">
    <property type="component" value="Chromosome"/>
</dbReference>
<gene>
    <name evidence="3" type="ORF">HH215_20115</name>
</gene>
<dbReference type="RefSeq" id="WP_169281516.1">
    <property type="nucleotide sequence ID" value="NZ_CP051680.1"/>
</dbReference>
<dbReference type="InterPro" id="IPR001509">
    <property type="entry name" value="Epimerase_deHydtase"/>
</dbReference>
<dbReference type="Gene3D" id="3.40.50.720">
    <property type="entry name" value="NAD(P)-binding Rossmann-like Domain"/>
    <property type="match status" value="1"/>
</dbReference>
<accession>A0A7Z2ZMD4</accession>
<organism evidence="3 4">
    <name type="scientific">Cohnella herbarum</name>
    <dbReference type="NCBI Taxonomy" id="2728023"/>
    <lineage>
        <taxon>Bacteria</taxon>
        <taxon>Bacillati</taxon>
        <taxon>Bacillota</taxon>
        <taxon>Bacilli</taxon>
        <taxon>Bacillales</taxon>
        <taxon>Paenibacillaceae</taxon>
        <taxon>Cohnella</taxon>
    </lineage>
</organism>